<sequence length="236" mass="23506">MRRSKFILVGTALAALVAATPALADPITFDADDVGTTFTLNYNGFSGGTMVDGLTASTTFTLTGVTGTSYTFDYTVNNTTGSGVESRISSFAFDTDAQIATASSTGTYNDALTGSSYPNGIGSVDVCFKAGGSNSCAGGNGGVTTGDIGSGSLTLGFAQPITSLTLDNFFVRYQSVSGAGPISSGNGAVITSSGGTPVPEPEMLVLFGLGAAALAFRSRRRQAATGAAGAPALAYA</sequence>
<accession>A0A6I4TAQ3</accession>
<name>A0A6I4TAQ3_9SPHN</name>
<evidence type="ECO:0000256" key="1">
    <source>
        <dbReference type="SAM" id="SignalP"/>
    </source>
</evidence>
<evidence type="ECO:0000313" key="4">
    <source>
        <dbReference type="Proteomes" id="UP000439522"/>
    </source>
</evidence>
<feature type="chain" id="PRO_5026027934" evidence="1">
    <location>
        <begin position="25"/>
        <end position="236"/>
    </location>
</feature>
<protein>
    <submittedName>
        <fullName evidence="3">Cistern family PEP-CTERM protein</fullName>
    </submittedName>
</protein>
<dbReference type="OrthoDB" id="7504626at2"/>
<organism evidence="3 4">
    <name type="scientific">Tsuneonella aeria</name>
    <dbReference type="NCBI Taxonomy" id="1837929"/>
    <lineage>
        <taxon>Bacteria</taxon>
        <taxon>Pseudomonadati</taxon>
        <taxon>Pseudomonadota</taxon>
        <taxon>Alphaproteobacteria</taxon>
        <taxon>Sphingomonadales</taxon>
        <taxon>Erythrobacteraceae</taxon>
        <taxon>Tsuneonella</taxon>
    </lineage>
</organism>
<keyword evidence="4" id="KW-1185">Reference proteome</keyword>
<keyword evidence="1" id="KW-0732">Signal</keyword>
<dbReference type="InterPro" id="IPR013424">
    <property type="entry name" value="Ice-binding_C"/>
</dbReference>
<comment type="caution">
    <text evidence="3">The sequence shown here is derived from an EMBL/GenBank/DDBJ whole genome shotgun (WGS) entry which is preliminary data.</text>
</comment>
<evidence type="ECO:0000313" key="3">
    <source>
        <dbReference type="EMBL" id="MXO73834.1"/>
    </source>
</evidence>
<dbReference type="NCBIfam" id="TIGR02595">
    <property type="entry name" value="PEP_CTERM"/>
    <property type="match status" value="1"/>
</dbReference>
<dbReference type="RefSeq" id="WP_160609647.1">
    <property type="nucleotide sequence ID" value="NZ_WTZA01000001.1"/>
</dbReference>
<dbReference type="Pfam" id="PF07589">
    <property type="entry name" value="PEP-CTERM"/>
    <property type="match status" value="1"/>
</dbReference>
<dbReference type="EMBL" id="WTZA01000001">
    <property type="protein sequence ID" value="MXO73834.1"/>
    <property type="molecule type" value="Genomic_DNA"/>
</dbReference>
<reference evidence="3 4" key="1">
    <citation type="submission" date="2019-12" db="EMBL/GenBank/DDBJ databases">
        <title>Genomic-based taxomic classification of the family Erythrobacteraceae.</title>
        <authorList>
            <person name="Xu L."/>
        </authorList>
    </citation>
    <scope>NUCLEOTIDE SEQUENCE [LARGE SCALE GENOMIC DNA]</scope>
    <source>
        <strain evidence="3 4">100921-2</strain>
    </source>
</reference>
<dbReference type="Proteomes" id="UP000439522">
    <property type="component" value="Unassembled WGS sequence"/>
</dbReference>
<feature type="signal peptide" evidence="1">
    <location>
        <begin position="1"/>
        <end position="24"/>
    </location>
</feature>
<evidence type="ECO:0000259" key="2">
    <source>
        <dbReference type="Pfam" id="PF07589"/>
    </source>
</evidence>
<dbReference type="AlphaFoldDB" id="A0A6I4TAQ3"/>
<feature type="domain" description="Ice-binding protein C-terminal" evidence="2">
    <location>
        <begin position="197"/>
        <end position="220"/>
    </location>
</feature>
<dbReference type="NCBIfam" id="NF033947">
    <property type="entry name" value="PEP-cistern"/>
    <property type="match status" value="1"/>
</dbReference>
<gene>
    <name evidence="3" type="ORF">GRI40_01170</name>
</gene>
<proteinExistence type="predicted"/>